<dbReference type="InterPro" id="IPR052389">
    <property type="entry name" value="Sec_Metab_Biosynth-Assoc"/>
</dbReference>
<dbReference type="InParanoid" id="A8N0L6"/>
<dbReference type="GeneID" id="6004890"/>
<evidence type="ECO:0000313" key="3">
    <source>
        <dbReference type="Proteomes" id="UP000001861"/>
    </source>
</evidence>
<dbReference type="OMA" id="LAVSTQM"/>
<reference evidence="2 3" key="1">
    <citation type="journal article" date="2010" name="Proc. Natl. Acad. Sci. U.S.A.">
        <title>Insights into evolution of multicellular fungi from the assembled chromosomes of the mushroom Coprinopsis cinerea (Coprinus cinereus).</title>
        <authorList>
            <person name="Stajich J.E."/>
            <person name="Wilke S.K."/>
            <person name="Ahren D."/>
            <person name="Au C.H."/>
            <person name="Birren B.W."/>
            <person name="Borodovsky M."/>
            <person name="Burns C."/>
            <person name="Canback B."/>
            <person name="Casselton L.A."/>
            <person name="Cheng C.K."/>
            <person name="Deng J."/>
            <person name="Dietrich F.S."/>
            <person name="Fargo D.C."/>
            <person name="Farman M.L."/>
            <person name="Gathman A.C."/>
            <person name="Goldberg J."/>
            <person name="Guigo R."/>
            <person name="Hoegger P.J."/>
            <person name="Hooker J.B."/>
            <person name="Huggins A."/>
            <person name="James T.Y."/>
            <person name="Kamada T."/>
            <person name="Kilaru S."/>
            <person name="Kodira C."/>
            <person name="Kues U."/>
            <person name="Kupfer D."/>
            <person name="Kwan H.S."/>
            <person name="Lomsadze A."/>
            <person name="Li W."/>
            <person name="Lilly W.W."/>
            <person name="Ma L.J."/>
            <person name="Mackey A.J."/>
            <person name="Manning G."/>
            <person name="Martin F."/>
            <person name="Muraguchi H."/>
            <person name="Natvig D.O."/>
            <person name="Palmerini H."/>
            <person name="Ramesh M.A."/>
            <person name="Rehmeyer C.J."/>
            <person name="Roe B.A."/>
            <person name="Shenoy N."/>
            <person name="Stanke M."/>
            <person name="Ter-Hovhannisyan V."/>
            <person name="Tunlid A."/>
            <person name="Velagapudi R."/>
            <person name="Vision T.J."/>
            <person name="Zeng Q."/>
            <person name="Zolan M.E."/>
            <person name="Pukkila P.J."/>
        </authorList>
    </citation>
    <scope>NUCLEOTIDE SEQUENCE [LARGE SCALE GENOMIC DNA]</scope>
    <source>
        <strain evidence="3">Okayama-7 / 130 / ATCC MYA-4618 / FGSC 9003</strain>
    </source>
</reference>
<feature type="domain" description="Acyl-CoA thioesterase-like N-terminal HotDog" evidence="1">
    <location>
        <begin position="28"/>
        <end position="113"/>
    </location>
</feature>
<gene>
    <name evidence="2" type="ORF">CC1G_04437</name>
</gene>
<dbReference type="Pfam" id="PF13622">
    <property type="entry name" value="4HBT_3"/>
    <property type="match status" value="1"/>
</dbReference>
<organism evidence="2 3">
    <name type="scientific">Coprinopsis cinerea (strain Okayama-7 / 130 / ATCC MYA-4618 / FGSC 9003)</name>
    <name type="common">Inky cap fungus</name>
    <name type="synonym">Hormographiella aspergillata</name>
    <dbReference type="NCBI Taxonomy" id="240176"/>
    <lineage>
        <taxon>Eukaryota</taxon>
        <taxon>Fungi</taxon>
        <taxon>Dikarya</taxon>
        <taxon>Basidiomycota</taxon>
        <taxon>Agaricomycotina</taxon>
        <taxon>Agaricomycetes</taxon>
        <taxon>Agaricomycetidae</taxon>
        <taxon>Agaricales</taxon>
        <taxon>Agaricineae</taxon>
        <taxon>Psathyrellaceae</taxon>
        <taxon>Coprinopsis</taxon>
    </lineage>
</organism>
<comment type="caution">
    <text evidence="2">The sequence shown here is derived from an EMBL/GenBank/DDBJ whole genome shotgun (WGS) entry which is preliminary data.</text>
</comment>
<dbReference type="AlphaFoldDB" id="A8N0L6"/>
<dbReference type="VEuPathDB" id="FungiDB:CC1G_04437"/>
<dbReference type="InterPro" id="IPR049449">
    <property type="entry name" value="TesB_ACOT8-like_N"/>
</dbReference>
<dbReference type="OrthoDB" id="2532955at2759"/>
<dbReference type="KEGG" id="cci:CC1G_04437"/>
<evidence type="ECO:0000313" key="2">
    <source>
        <dbReference type="EMBL" id="EAU93458.1"/>
    </source>
</evidence>
<evidence type="ECO:0000259" key="1">
    <source>
        <dbReference type="Pfam" id="PF13622"/>
    </source>
</evidence>
<dbReference type="InterPro" id="IPR042171">
    <property type="entry name" value="Acyl-CoA_hotdog"/>
</dbReference>
<sequence length="346" mass="38454">MAPLNEAVKVHRTRLEGAKTVVYEGVMDPTWNIGNVPCGGYSLALILEACIQHQAKTEHIDPLHISAHFFKPTNSNLPFRIRVSTVKSGQTITNLTADLLQADELRITSHAMFGSNVPSPSSSPQDNFILQPPSPYARRIPIYSHPSQATRQPMFEVWKDKDHVSWAWDEQTLAQNRPDHPNRKKVGKDSVGGGGTEWAAWYQFTAPTEKLSSAYIPFLADMFVNTTHLIPEEEGGEPEAAAWSPTLTLAIDFKFPIRLLTPEWHARRTAGLYSAGRFINYPQGRHDIYVEVWSAPSEIGEGAPPKEGWREKQVCLAVATQMALTLPVAVNLRNGKRKGQGGESKL</sequence>
<dbReference type="InterPro" id="IPR029069">
    <property type="entry name" value="HotDog_dom_sf"/>
</dbReference>
<dbReference type="PANTHER" id="PTHR38110:SF1">
    <property type="entry name" value="THIOESTERASE DOMAIN-CONTAINING PROTEIN"/>
    <property type="match status" value="1"/>
</dbReference>
<dbReference type="Proteomes" id="UP000001861">
    <property type="component" value="Unassembled WGS sequence"/>
</dbReference>
<protein>
    <recommendedName>
        <fullName evidence="1">Acyl-CoA thioesterase-like N-terminal HotDog domain-containing protein</fullName>
    </recommendedName>
</protein>
<accession>A8N0L6</accession>
<dbReference type="RefSeq" id="XP_001828466.1">
    <property type="nucleotide sequence ID" value="XM_001828414.1"/>
</dbReference>
<keyword evidence="3" id="KW-1185">Reference proteome</keyword>
<dbReference type="STRING" id="240176.A8N0L6"/>
<dbReference type="PANTHER" id="PTHR38110">
    <property type="entry name" value="CHROMOSOME 23, WHOLE GENOME SHOTGUN SEQUENCE"/>
    <property type="match status" value="1"/>
</dbReference>
<name>A8N0L6_COPC7</name>
<dbReference type="SUPFAM" id="SSF54637">
    <property type="entry name" value="Thioesterase/thiol ester dehydrase-isomerase"/>
    <property type="match status" value="1"/>
</dbReference>
<dbReference type="Gene3D" id="2.40.160.210">
    <property type="entry name" value="Acyl-CoA thioesterase, double hotdog domain"/>
    <property type="match status" value="1"/>
</dbReference>
<dbReference type="eggNOG" id="ENOG502S4FF">
    <property type="taxonomic scope" value="Eukaryota"/>
</dbReference>
<dbReference type="EMBL" id="AACS02000001">
    <property type="protein sequence ID" value="EAU93458.1"/>
    <property type="molecule type" value="Genomic_DNA"/>
</dbReference>
<proteinExistence type="predicted"/>